<feature type="non-terminal residue" evidence="1">
    <location>
        <position position="1"/>
    </location>
</feature>
<protein>
    <submittedName>
        <fullName evidence="1">Uncharacterized protein</fullName>
    </submittedName>
</protein>
<dbReference type="EMBL" id="BARS01054522">
    <property type="protein sequence ID" value="GAG49503.1"/>
    <property type="molecule type" value="Genomic_DNA"/>
</dbReference>
<sequence length="61" mass="6587">VLASKLACGLASIDALTGGAHLPFGTVLIGDTKCRQYIRDADAIDARLTFAARDRRAWVFH</sequence>
<proteinExistence type="predicted"/>
<reference evidence="1" key="1">
    <citation type="journal article" date="2014" name="Front. Microbiol.">
        <title>High frequency of phylogenetically diverse reductive dehalogenase-homologous genes in deep subseafloor sedimentary metagenomes.</title>
        <authorList>
            <person name="Kawai M."/>
            <person name="Futagami T."/>
            <person name="Toyoda A."/>
            <person name="Takaki Y."/>
            <person name="Nishi S."/>
            <person name="Hori S."/>
            <person name="Arai W."/>
            <person name="Tsubouchi T."/>
            <person name="Morono Y."/>
            <person name="Uchiyama I."/>
            <person name="Ito T."/>
            <person name="Fujiyama A."/>
            <person name="Inagaki F."/>
            <person name="Takami H."/>
        </authorList>
    </citation>
    <scope>NUCLEOTIDE SEQUENCE</scope>
    <source>
        <strain evidence="1">Expedition CK06-06</strain>
    </source>
</reference>
<dbReference type="AlphaFoldDB" id="X0YLY3"/>
<evidence type="ECO:0000313" key="1">
    <source>
        <dbReference type="EMBL" id="GAG49503.1"/>
    </source>
</evidence>
<accession>X0YLY3</accession>
<gene>
    <name evidence="1" type="ORF">S01H1_80700</name>
</gene>
<name>X0YLY3_9ZZZZ</name>
<organism evidence="1">
    <name type="scientific">marine sediment metagenome</name>
    <dbReference type="NCBI Taxonomy" id="412755"/>
    <lineage>
        <taxon>unclassified sequences</taxon>
        <taxon>metagenomes</taxon>
        <taxon>ecological metagenomes</taxon>
    </lineage>
</organism>
<comment type="caution">
    <text evidence="1">The sequence shown here is derived from an EMBL/GenBank/DDBJ whole genome shotgun (WGS) entry which is preliminary data.</text>
</comment>